<dbReference type="Proteomes" id="UP000194012">
    <property type="component" value="Unassembled WGS sequence"/>
</dbReference>
<proteinExistence type="predicted"/>
<evidence type="ECO:0000259" key="5">
    <source>
        <dbReference type="Pfam" id="PF25973"/>
    </source>
</evidence>
<evidence type="ECO:0000256" key="1">
    <source>
        <dbReference type="ARBA" id="ARBA00004196"/>
    </source>
</evidence>
<organism evidence="6 7">
    <name type="scientific">Roseovarius gaetbuli</name>
    <dbReference type="NCBI Taxonomy" id="1356575"/>
    <lineage>
        <taxon>Bacteria</taxon>
        <taxon>Pseudomonadati</taxon>
        <taxon>Pseudomonadota</taxon>
        <taxon>Alphaproteobacteria</taxon>
        <taxon>Rhodobacterales</taxon>
        <taxon>Roseobacteraceae</taxon>
        <taxon>Roseovarius</taxon>
    </lineage>
</organism>
<dbReference type="EMBL" id="FWFJ01000032">
    <property type="protein sequence ID" value="SLN62633.1"/>
    <property type="molecule type" value="Genomic_DNA"/>
</dbReference>
<evidence type="ECO:0000256" key="3">
    <source>
        <dbReference type="SAM" id="Coils"/>
    </source>
</evidence>
<keyword evidence="7" id="KW-1185">Reference proteome</keyword>
<sequence>MSDTRPADAVSEAENSASVSYAVLDQTIWARFQDAGSVGDYLESWLGILTRNVDGMATGLLVATEELDVGPFEPVAQWPTGGAISEDLSRAAGEAVRTRQSVVFGEGTERRVLAYPIMALDGLFGAIAIHVPKTGVATSALFRRIQWGAGWIELLLRREQEAKDGDLRERVTVAFDMLATLLERHRLDEAASALVTELARRMDCETVSLGLRKGRRIKVQAVSSAASFGRRASLIREVAHAMVEATDQEAVILWPEPEDWEFRVAIAHADLAKSHDVGSTLTIPLVSGDDIVGALTFERREDLPFTARDIEVADGVASIVGPIIEDRRLADRWLPHKIASTALRYAKALLGPSHFGAKLATLLVGAVAATLWYGTIDYSISAPARLEGTIQRSVVAPFNGYLATQRARAGDLVGADQVLAILDEKDLSLERLRLGTALSQRRRELDRAIATRDLAEANIIRAQLEQAEAQISLIDEQLARTRITAPFSGYVVEGDLSQSVGASIERGQTLFRIAPLDGFRVVLEIDEADIRAVEEGQIGSLRLAAFPEEPLDYKVKVITPLARQGEGRNFFRIEAELLGDIEKLRPGMEGISRTTIDERRLGWVLLHDLGDWMRLKLWSWQP</sequence>
<dbReference type="SUPFAM" id="SSF111369">
    <property type="entry name" value="HlyD-like secretion proteins"/>
    <property type="match status" value="1"/>
</dbReference>
<dbReference type="PANTHER" id="PTHR32347:SF23">
    <property type="entry name" value="BLL5650 PROTEIN"/>
    <property type="match status" value="1"/>
</dbReference>
<dbReference type="SUPFAM" id="SSF55781">
    <property type="entry name" value="GAF domain-like"/>
    <property type="match status" value="1"/>
</dbReference>
<feature type="coiled-coil region" evidence="3">
    <location>
        <begin position="445"/>
        <end position="484"/>
    </location>
</feature>
<dbReference type="InterPro" id="IPR058647">
    <property type="entry name" value="BSH_CzcB-like"/>
</dbReference>
<dbReference type="InterPro" id="IPR050465">
    <property type="entry name" value="UPF0194_transport"/>
</dbReference>
<evidence type="ECO:0000313" key="6">
    <source>
        <dbReference type="EMBL" id="SLN62633.1"/>
    </source>
</evidence>
<comment type="subcellular location">
    <subcellularLocation>
        <location evidence="1">Cell envelope</location>
    </subcellularLocation>
</comment>
<dbReference type="InterPro" id="IPR003018">
    <property type="entry name" value="GAF"/>
</dbReference>
<dbReference type="PANTHER" id="PTHR32347">
    <property type="entry name" value="EFFLUX SYSTEM COMPONENT YKNX-RELATED"/>
    <property type="match status" value="1"/>
</dbReference>
<reference evidence="7" key="1">
    <citation type="submission" date="2017-03" db="EMBL/GenBank/DDBJ databases">
        <authorList>
            <person name="Rodrigo-Torres L."/>
            <person name="Arahal R.D."/>
            <person name="Lucena T."/>
        </authorList>
    </citation>
    <scope>NUCLEOTIDE SEQUENCE [LARGE SCALE GENOMIC DNA]</scope>
    <source>
        <strain evidence="7">CECT 8370</strain>
    </source>
</reference>
<dbReference type="RefSeq" id="WP_170925255.1">
    <property type="nucleotide sequence ID" value="NZ_FWFJ01000032.1"/>
</dbReference>
<dbReference type="AlphaFoldDB" id="A0A1X6ZVV3"/>
<gene>
    <name evidence="6" type="ORF">ROG8370_02879</name>
</gene>
<dbReference type="Pfam" id="PF01590">
    <property type="entry name" value="GAF"/>
    <property type="match status" value="1"/>
</dbReference>
<protein>
    <submittedName>
        <fullName evidence="6">Multidrug resistance protein MdtN</fullName>
    </submittedName>
</protein>
<dbReference type="GO" id="GO:0030313">
    <property type="term" value="C:cell envelope"/>
    <property type="evidence" value="ECO:0007669"/>
    <property type="project" value="UniProtKB-SubCell"/>
</dbReference>
<dbReference type="Gene3D" id="2.40.50.100">
    <property type="match status" value="1"/>
</dbReference>
<evidence type="ECO:0000256" key="2">
    <source>
        <dbReference type="ARBA" id="ARBA00023054"/>
    </source>
</evidence>
<dbReference type="Gene3D" id="2.40.30.170">
    <property type="match status" value="1"/>
</dbReference>
<accession>A0A1X6ZVV3</accession>
<name>A0A1X6ZVV3_9RHOB</name>
<feature type="domain" description="CzcB-like barrel-sandwich hybrid" evidence="5">
    <location>
        <begin position="393"/>
        <end position="514"/>
    </location>
</feature>
<feature type="domain" description="GAF" evidence="4">
    <location>
        <begin position="187"/>
        <end position="321"/>
    </location>
</feature>
<keyword evidence="2 3" id="KW-0175">Coiled coil</keyword>
<dbReference type="InterPro" id="IPR029016">
    <property type="entry name" value="GAF-like_dom_sf"/>
</dbReference>
<dbReference type="Gene3D" id="3.30.450.40">
    <property type="match status" value="1"/>
</dbReference>
<dbReference type="Pfam" id="PF25973">
    <property type="entry name" value="BSH_CzcB"/>
    <property type="match status" value="1"/>
</dbReference>
<evidence type="ECO:0000313" key="7">
    <source>
        <dbReference type="Proteomes" id="UP000194012"/>
    </source>
</evidence>
<evidence type="ECO:0000259" key="4">
    <source>
        <dbReference type="Pfam" id="PF01590"/>
    </source>
</evidence>